<dbReference type="Proteomes" id="UP001187192">
    <property type="component" value="Unassembled WGS sequence"/>
</dbReference>
<sequence length="113" mass="12458">MGVGGRRLQPVRCRYNRCQIMDGHPGLGLETGAGIMLAEHSRVPRVVATLAPGSDSYRLLGKMSVPDTATIRAEKNVRWSEMIGSSTHFIGGHCFSVRLGSRLETMFWRLETA</sequence>
<dbReference type="EMBL" id="BTGU01000015">
    <property type="protein sequence ID" value="GMN43180.1"/>
    <property type="molecule type" value="Genomic_DNA"/>
</dbReference>
<comment type="caution">
    <text evidence="1">The sequence shown here is derived from an EMBL/GenBank/DDBJ whole genome shotgun (WGS) entry which is preliminary data.</text>
</comment>
<accession>A0AA88D3N2</accession>
<proteinExistence type="predicted"/>
<dbReference type="AlphaFoldDB" id="A0AA88D3N2"/>
<evidence type="ECO:0000313" key="1">
    <source>
        <dbReference type="EMBL" id="GMN43180.1"/>
    </source>
</evidence>
<reference evidence="1" key="1">
    <citation type="submission" date="2023-07" db="EMBL/GenBank/DDBJ databases">
        <title>draft genome sequence of fig (Ficus carica).</title>
        <authorList>
            <person name="Takahashi T."/>
            <person name="Nishimura K."/>
        </authorList>
    </citation>
    <scope>NUCLEOTIDE SEQUENCE</scope>
</reference>
<name>A0AA88D3N2_FICCA</name>
<organism evidence="1 2">
    <name type="scientific">Ficus carica</name>
    <name type="common">Common fig</name>
    <dbReference type="NCBI Taxonomy" id="3494"/>
    <lineage>
        <taxon>Eukaryota</taxon>
        <taxon>Viridiplantae</taxon>
        <taxon>Streptophyta</taxon>
        <taxon>Embryophyta</taxon>
        <taxon>Tracheophyta</taxon>
        <taxon>Spermatophyta</taxon>
        <taxon>Magnoliopsida</taxon>
        <taxon>eudicotyledons</taxon>
        <taxon>Gunneridae</taxon>
        <taxon>Pentapetalae</taxon>
        <taxon>rosids</taxon>
        <taxon>fabids</taxon>
        <taxon>Rosales</taxon>
        <taxon>Moraceae</taxon>
        <taxon>Ficeae</taxon>
        <taxon>Ficus</taxon>
    </lineage>
</organism>
<protein>
    <submittedName>
        <fullName evidence="1">Uncharacterized protein</fullName>
    </submittedName>
</protein>
<evidence type="ECO:0000313" key="2">
    <source>
        <dbReference type="Proteomes" id="UP001187192"/>
    </source>
</evidence>
<keyword evidence="2" id="KW-1185">Reference proteome</keyword>
<gene>
    <name evidence="1" type="ORF">TIFTF001_012378</name>
</gene>